<gene>
    <name evidence="2" type="ORF">CQY22_000200</name>
</gene>
<dbReference type="RefSeq" id="WP_090588681.1">
    <property type="nucleotide sequence ID" value="NZ_CP104302.1"/>
</dbReference>
<dbReference type="PANTHER" id="PTHR42877:SF4">
    <property type="entry name" value="FAD_NAD(P)-BINDING DOMAIN-CONTAINING PROTEIN-RELATED"/>
    <property type="match status" value="1"/>
</dbReference>
<dbReference type="InterPro" id="IPR023753">
    <property type="entry name" value="FAD/NAD-binding_dom"/>
</dbReference>
<dbReference type="PRINTS" id="PR00368">
    <property type="entry name" value="FADPNR"/>
</dbReference>
<reference evidence="2 3" key="1">
    <citation type="journal article" date="2017" name="Infect. Genet. Evol.">
        <title>The new phylogeny of the genus Mycobacterium: The old and the news.</title>
        <authorList>
            <person name="Tortoli E."/>
            <person name="Fedrizzi T."/>
            <person name="Meehan C.J."/>
            <person name="Trovato A."/>
            <person name="Grottola A."/>
            <person name="Giacobazzi E."/>
            <person name="Serpini G.F."/>
            <person name="Tagliazucchi S."/>
            <person name="Fabio A."/>
            <person name="Bettua C."/>
            <person name="Bertorelli R."/>
            <person name="Frascaro F."/>
            <person name="De Sanctis V."/>
            <person name="Pecorari M."/>
            <person name="Jousson O."/>
            <person name="Segata N."/>
            <person name="Cirillo D.M."/>
        </authorList>
    </citation>
    <scope>NUCLEOTIDE SEQUENCE [LARGE SCALE GENOMIC DNA]</scope>
    <source>
        <strain evidence="2 3">CIP1034565</strain>
    </source>
</reference>
<dbReference type="EMBL" id="PDCN02000001">
    <property type="protein sequence ID" value="PIB77436.1"/>
    <property type="molecule type" value="Genomic_DNA"/>
</dbReference>
<dbReference type="STRING" id="85968.GCA_900073015_01805"/>
<evidence type="ECO:0000313" key="2">
    <source>
        <dbReference type="EMBL" id="PIB77436.1"/>
    </source>
</evidence>
<dbReference type="AlphaFoldDB" id="A0A2G5PGJ8"/>
<dbReference type="InterPro" id="IPR051209">
    <property type="entry name" value="FAD-bind_Monooxygenase_sf"/>
</dbReference>
<keyword evidence="3" id="KW-1185">Reference proteome</keyword>
<dbReference type="PANTHER" id="PTHR42877">
    <property type="entry name" value="L-ORNITHINE N(5)-MONOOXYGENASE-RELATED"/>
    <property type="match status" value="1"/>
</dbReference>
<organism evidence="2 3">
    <name type="scientific">Mycolicibacterium brumae</name>
    <dbReference type="NCBI Taxonomy" id="85968"/>
    <lineage>
        <taxon>Bacteria</taxon>
        <taxon>Bacillati</taxon>
        <taxon>Actinomycetota</taxon>
        <taxon>Actinomycetes</taxon>
        <taxon>Mycobacteriales</taxon>
        <taxon>Mycobacteriaceae</taxon>
        <taxon>Mycolicibacterium</taxon>
    </lineage>
</organism>
<comment type="caution">
    <text evidence="2">The sequence shown here is derived from an EMBL/GenBank/DDBJ whole genome shotgun (WGS) entry which is preliminary data.</text>
</comment>
<name>A0A2G5PGJ8_9MYCO</name>
<dbReference type="Pfam" id="PF07992">
    <property type="entry name" value="Pyr_redox_2"/>
    <property type="match status" value="1"/>
</dbReference>
<dbReference type="PRINTS" id="PR00411">
    <property type="entry name" value="PNDRDTASEI"/>
</dbReference>
<accession>A0A2G5PGJ8</accession>
<dbReference type="SUPFAM" id="SSF51905">
    <property type="entry name" value="FAD/NAD(P)-binding domain"/>
    <property type="match status" value="1"/>
</dbReference>
<dbReference type="Proteomes" id="UP000230551">
    <property type="component" value="Unassembled WGS sequence"/>
</dbReference>
<dbReference type="GO" id="GO:0016491">
    <property type="term" value="F:oxidoreductase activity"/>
    <property type="evidence" value="ECO:0007669"/>
    <property type="project" value="InterPro"/>
</dbReference>
<dbReference type="Gene3D" id="3.50.50.60">
    <property type="entry name" value="FAD/NAD(P)-binding domain"/>
    <property type="match status" value="2"/>
</dbReference>
<protein>
    <submittedName>
        <fullName evidence="2">NAD(P)/FAD-dependent oxidoreductase</fullName>
    </submittedName>
</protein>
<feature type="domain" description="FAD/NAD(P)-binding" evidence="1">
    <location>
        <begin position="7"/>
        <end position="213"/>
    </location>
</feature>
<dbReference type="InterPro" id="IPR036188">
    <property type="entry name" value="FAD/NAD-bd_sf"/>
</dbReference>
<dbReference type="OrthoDB" id="5168853at2"/>
<evidence type="ECO:0000313" key="3">
    <source>
        <dbReference type="Proteomes" id="UP000230551"/>
    </source>
</evidence>
<evidence type="ECO:0000259" key="1">
    <source>
        <dbReference type="Pfam" id="PF07992"/>
    </source>
</evidence>
<proteinExistence type="predicted"/>
<sequence>MENFPEAVIIGAGFGGIGAAIALRRIGIDDIVIVEREDDLGGTWHVNRYPGLAVDIPSTTYSYSFEPNPNWSRLFAPGAELKRYAEHVADKYDVRRLMRFGVSAESAQWDEEQQRWRLTLDDGQTLNPRILIAATGYLSQPHTPDIPGITDFAGQIVHTTAWDPDLDLSGRKIAIIGTGATAVQLIPELAKTADELTVFQRTPIYVTPKVDFAIPAPVRSVFNRIPLAQKGARTVTDLVYEVIMVVGVLHFRQLNPVNRIAAGAAHLFRRLSVRDPKVRDALKPDYDFGCKRPTFSNEYYRAFNKPNVSLQAGGIEQITADGIRTLDGQQVDIDTLVLATGFDLWDANFPAIEVIGRGSRNLGKWWRDNRFQAYQGISVPEFPNLFNLAGPYSYSGLSYFTTIECEMIHLQRVLGEAQRRGKQTVEVSEEANADFLARMTSHLDDTVFYAGDCASARSYYFNHAGEATLLRPTSTANAFREAKTFPLSAYNYS</sequence>